<dbReference type="GO" id="GO:0004438">
    <property type="term" value="F:phosphatidylinositol-3-phosphate phosphatase activity"/>
    <property type="evidence" value="ECO:0007669"/>
    <property type="project" value="UniProtKB-EC"/>
</dbReference>
<feature type="domain" description="SAC" evidence="8">
    <location>
        <begin position="121"/>
        <end position="440"/>
    </location>
</feature>
<dbReference type="Pfam" id="PF02383">
    <property type="entry name" value="Syja_N"/>
    <property type="match status" value="1"/>
</dbReference>
<dbReference type="Proteomes" id="UP000054495">
    <property type="component" value="Unassembled WGS sequence"/>
</dbReference>
<dbReference type="PANTHER" id="PTHR45662">
    <property type="entry name" value="PHOSPHATIDYLINOSITIDE PHOSPHATASE SAC1"/>
    <property type="match status" value="1"/>
</dbReference>
<dbReference type="EC" id="3.1.3.36" evidence="2"/>
<dbReference type="EC" id="3.1.3.64" evidence="1"/>
<proteinExistence type="predicted"/>
<evidence type="ECO:0000256" key="5">
    <source>
        <dbReference type="ARBA" id="ARBA00040795"/>
    </source>
</evidence>
<keyword evidence="10" id="KW-1185">Reference proteome</keyword>
<dbReference type="InterPro" id="IPR036691">
    <property type="entry name" value="Endo/exonu/phosph_ase_sf"/>
</dbReference>
<reference evidence="9 10" key="1">
    <citation type="submission" date="2013-05" db="EMBL/GenBank/DDBJ databases">
        <title>Draft genome of the parasitic nematode Anyclostoma ceylanicum.</title>
        <authorList>
            <person name="Mitreva M."/>
        </authorList>
    </citation>
    <scope>NUCLEOTIDE SEQUENCE [LARGE SCALE GENOMIC DNA]</scope>
</reference>
<dbReference type="GO" id="GO:0004439">
    <property type="term" value="F:phosphatidylinositol-4,5-bisphosphate 5-phosphatase activity"/>
    <property type="evidence" value="ECO:0007669"/>
    <property type="project" value="UniProtKB-EC"/>
</dbReference>
<dbReference type="GO" id="GO:0043812">
    <property type="term" value="F:phosphatidylinositol-4-phosphate phosphatase activity"/>
    <property type="evidence" value="ECO:0007669"/>
    <property type="project" value="TreeGrafter"/>
</dbReference>
<dbReference type="InterPro" id="IPR002013">
    <property type="entry name" value="SAC_dom"/>
</dbReference>
<evidence type="ECO:0000256" key="7">
    <source>
        <dbReference type="ARBA" id="ARBA00041911"/>
    </source>
</evidence>
<dbReference type="Gene3D" id="3.60.10.10">
    <property type="entry name" value="Endonuclease/exonuclease/phosphatase"/>
    <property type="match status" value="1"/>
</dbReference>
<comment type="catalytic activity">
    <reaction evidence="4">
        <text>a 1,2-diacyl-sn-glycero-3-phospho-(1D-myo-inositol 4-phosphate) + H2O = a 1,2-diacyl-sn-glycero-3-phospho-(1D-myo-inositol) + phosphate</text>
        <dbReference type="Rhea" id="RHEA:55652"/>
        <dbReference type="ChEBI" id="CHEBI:15377"/>
        <dbReference type="ChEBI" id="CHEBI:43474"/>
        <dbReference type="ChEBI" id="CHEBI:57880"/>
        <dbReference type="ChEBI" id="CHEBI:58178"/>
    </reaction>
    <physiologicalReaction direction="left-to-right" evidence="4">
        <dbReference type="Rhea" id="RHEA:55653"/>
    </physiologicalReaction>
</comment>
<dbReference type="GO" id="GO:0046856">
    <property type="term" value="P:phosphatidylinositol dephosphorylation"/>
    <property type="evidence" value="ECO:0007669"/>
    <property type="project" value="TreeGrafter"/>
</dbReference>
<dbReference type="SUPFAM" id="SSF56219">
    <property type="entry name" value="DNase I-like"/>
    <property type="match status" value="1"/>
</dbReference>
<name>A0A0D6LX98_9BILA</name>
<evidence type="ECO:0000259" key="8">
    <source>
        <dbReference type="PROSITE" id="PS50275"/>
    </source>
</evidence>
<evidence type="ECO:0000313" key="10">
    <source>
        <dbReference type="Proteomes" id="UP000054495"/>
    </source>
</evidence>
<dbReference type="GO" id="GO:0005783">
    <property type="term" value="C:endoplasmic reticulum"/>
    <property type="evidence" value="ECO:0007669"/>
    <property type="project" value="TreeGrafter"/>
</dbReference>
<comment type="catalytic activity">
    <reaction evidence="3">
        <text>a 1,2-diacyl-sn-glycero-3-phospho-(1D-myo-inositol-3-phosphate) + H2O = a 1,2-diacyl-sn-glycero-3-phospho-(1D-myo-inositol) + phosphate</text>
        <dbReference type="Rhea" id="RHEA:12316"/>
        <dbReference type="ChEBI" id="CHEBI:15377"/>
        <dbReference type="ChEBI" id="CHEBI:43474"/>
        <dbReference type="ChEBI" id="CHEBI:57880"/>
        <dbReference type="ChEBI" id="CHEBI:58088"/>
        <dbReference type="EC" id="3.1.3.64"/>
    </reaction>
    <physiologicalReaction direction="left-to-right" evidence="3">
        <dbReference type="Rhea" id="RHEA:12317"/>
    </physiologicalReaction>
</comment>
<evidence type="ECO:0000256" key="4">
    <source>
        <dbReference type="ARBA" id="ARBA00036807"/>
    </source>
</evidence>
<accession>A0A0D6LX98</accession>
<evidence type="ECO:0000256" key="2">
    <source>
        <dbReference type="ARBA" id="ARBA00013044"/>
    </source>
</evidence>
<evidence type="ECO:0000256" key="6">
    <source>
        <dbReference type="ARBA" id="ARBA00041396"/>
    </source>
</evidence>
<dbReference type="EMBL" id="KE124887">
    <property type="protein sequence ID" value="EPB75803.1"/>
    <property type="molecule type" value="Genomic_DNA"/>
</dbReference>
<evidence type="ECO:0000256" key="1">
    <source>
        <dbReference type="ARBA" id="ARBA00013038"/>
    </source>
</evidence>
<dbReference type="AlphaFoldDB" id="A0A0D6LX98"/>
<sequence length="611" mass="68005">MNSTEDGDSDSAEVERRGYTKIMDSYGVMGILRISKDEHVLVAVTGVLSVGQLYGADIVKITSCDFISLRTVGPVECTDPRIVDLAGKRGKPGIYSRKRLLEPCTFLGGWQLPEGEIDGQLVRFLSSGMFYYSSNPRFDITLCAQRRSSNKGSDPRFFWNRSLHFPFERYGIDTSQWLLKCMVGSVLVRTVYVGHRTGRVAILSRLSCERVGTRFNVRGANSLGCVANFVETEQVISFDESECSLVQIRGSVPLFWEQPGVQVGSHKVKVRAFEASASAYHRHMSKVTSMYGKTTVVNLLGSKEGERALADAYRTQHRNSKFATAIEFIDFDYHAQMKISKESLSRLIKRLAPIMEAGSFYVCINGNVKSEQSGVLRVNCLDCLDRTNAVQTAVGLLVARDQVASLGLEKGKVNVEQRIEEILRDLWQKNGDLCSNIYAGTGALDGKSKFKDASRSIARTIQNNLMDGSKQESFDLFLTGAWYDSRIFDRAANILPSPILQDDYYFYECDEAVDHVVSRINEVTTPNPIRIFVGTWNVNGGKNMHNIAFRNQSNMADWIFPNGTLGRDSIGVVFILAVDSIDDAPEIIAIGVEELVDLNASNLMKARLTIL</sequence>
<evidence type="ECO:0000256" key="3">
    <source>
        <dbReference type="ARBA" id="ARBA00036631"/>
    </source>
</evidence>
<gene>
    <name evidence="9" type="ORF">ANCCEY_05097</name>
</gene>
<organism evidence="9 10">
    <name type="scientific">Ancylostoma ceylanicum</name>
    <dbReference type="NCBI Taxonomy" id="53326"/>
    <lineage>
        <taxon>Eukaryota</taxon>
        <taxon>Metazoa</taxon>
        <taxon>Ecdysozoa</taxon>
        <taxon>Nematoda</taxon>
        <taxon>Chromadorea</taxon>
        <taxon>Rhabditida</taxon>
        <taxon>Rhabditina</taxon>
        <taxon>Rhabditomorpha</taxon>
        <taxon>Strongyloidea</taxon>
        <taxon>Ancylostomatidae</taxon>
        <taxon>Ancylostomatinae</taxon>
        <taxon>Ancylostoma</taxon>
    </lineage>
</organism>
<protein>
    <recommendedName>
        <fullName evidence="5">Phosphatidylinositol-3-phosphatase SAC1</fullName>
        <ecNumber evidence="2">3.1.3.36</ecNumber>
        <ecNumber evidence="1">3.1.3.64</ecNumber>
    </recommendedName>
    <alternativeName>
        <fullName evidence="7">Phosphatidylinositol-4-phosphate phosphatase</fullName>
    </alternativeName>
    <alternativeName>
        <fullName evidence="6">Suppressor of actin mutations 1-like protein</fullName>
    </alternativeName>
</protein>
<dbReference type="PANTHER" id="PTHR45662:SF2">
    <property type="entry name" value="PHOSPHATIDYLINOSITOL-3-PHOSPHATASE SAC1"/>
    <property type="match status" value="1"/>
</dbReference>
<dbReference type="PROSITE" id="PS50275">
    <property type="entry name" value="SAC"/>
    <property type="match status" value="1"/>
</dbReference>
<evidence type="ECO:0000313" key="9">
    <source>
        <dbReference type="EMBL" id="EPB75803.1"/>
    </source>
</evidence>